<keyword evidence="1" id="KW-1133">Transmembrane helix</keyword>
<keyword evidence="1" id="KW-0472">Membrane</keyword>
<dbReference type="AlphaFoldDB" id="A0A9D2T0K9"/>
<feature type="transmembrane region" description="Helical" evidence="1">
    <location>
        <begin position="81"/>
        <end position="102"/>
    </location>
</feature>
<dbReference type="EMBL" id="DWWJ01000080">
    <property type="protein sequence ID" value="HJC40740.1"/>
    <property type="molecule type" value="Genomic_DNA"/>
</dbReference>
<keyword evidence="1" id="KW-0812">Transmembrane</keyword>
<reference evidence="3" key="2">
    <citation type="submission" date="2021-04" db="EMBL/GenBank/DDBJ databases">
        <authorList>
            <person name="Gilroy R."/>
        </authorList>
    </citation>
    <scope>NUCLEOTIDE SEQUENCE</scope>
    <source>
        <strain evidence="3">CHK186-1790</strain>
    </source>
</reference>
<dbReference type="InterPro" id="IPR025377">
    <property type="entry name" value="DUF4367"/>
</dbReference>
<evidence type="ECO:0000256" key="1">
    <source>
        <dbReference type="SAM" id="Phobius"/>
    </source>
</evidence>
<accession>A0A9D2T0K9</accession>
<dbReference type="Pfam" id="PF14285">
    <property type="entry name" value="DUF4367"/>
    <property type="match status" value="1"/>
</dbReference>
<reference evidence="3" key="1">
    <citation type="journal article" date="2021" name="PeerJ">
        <title>Extensive microbial diversity within the chicken gut microbiome revealed by metagenomics and culture.</title>
        <authorList>
            <person name="Gilroy R."/>
            <person name="Ravi A."/>
            <person name="Getino M."/>
            <person name="Pursley I."/>
            <person name="Horton D.L."/>
            <person name="Alikhan N.F."/>
            <person name="Baker D."/>
            <person name="Gharbi K."/>
            <person name="Hall N."/>
            <person name="Watson M."/>
            <person name="Adriaenssens E.M."/>
            <person name="Foster-Nyarko E."/>
            <person name="Jarju S."/>
            <person name="Secka A."/>
            <person name="Antonio M."/>
            <person name="Oren A."/>
            <person name="Chaudhuri R.R."/>
            <person name="La Ragione R."/>
            <person name="Hildebrand F."/>
            <person name="Pallen M.J."/>
        </authorList>
    </citation>
    <scope>NUCLEOTIDE SEQUENCE</scope>
    <source>
        <strain evidence="3">CHK186-1790</strain>
    </source>
</reference>
<evidence type="ECO:0000313" key="3">
    <source>
        <dbReference type="EMBL" id="HJC40740.1"/>
    </source>
</evidence>
<evidence type="ECO:0000313" key="4">
    <source>
        <dbReference type="Proteomes" id="UP000823882"/>
    </source>
</evidence>
<organism evidence="3 4">
    <name type="scientific">Candidatus Intestinimonas pullistercoris</name>
    <dbReference type="NCBI Taxonomy" id="2838623"/>
    <lineage>
        <taxon>Bacteria</taxon>
        <taxon>Bacillati</taxon>
        <taxon>Bacillota</taxon>
        <taxon>Clostridia</taxon>
        <taxon>Eubacteriales</taxon>
        <taxon>Intestinimonas</taxon>
    </lineage>
</organism>
<gene>
    <name evidence="3" type="ORF">H9701_04225</name>
</gene>
<feature type="domain" description="DUF4367" evidence="2">
    <location>
        <begin position="137"/>
        <end position="240"/>
    </location>
</feature>
<dbReference type="Proteomes" id="UP000823882">
    <property type="component" value="Unassembled WGS sequence"/>
</dbReference>
<evidence type="ECO:0000259" key="2">
    <source>
        <dbReference type="Pfam" id="PF14285"/>
    </source>
</evidence>
<proteinExistence type="predicted"/>
<comment type="caution">
    <text evidence="3">The sequence shown here is derived from an EMBL/GenBank/DDBJ whole genome shotgun (WGS) entry which is preliminary data.</text>
</comment>
<name>A0A9D2T0K9_9FIRM</name>
<protein>
    <submittedName>
        <fullName evidence="3">DUF4367 domain-containing protein</fullName>
    </submittedName>
</protein>
<sequence length="246" mass="27975">MTRREQLQEQYEEALFALLMDEVAVIEGQKALEENERIKNDPSARVPEEIDTHCRKLIERRFTSKTIQRVGHSTYIAFRRVAVVALVGAMLFSAALAASPALRRNALNLLIEVSDVDTTLSLRGTSESSESMVSSFTVGWIPEGYQLVEENRDRFSTWARYESENGEFIDIYLNYRGVENGVFSIDTENADVEYVDINGSSALFINKNQESHIAWLDEEHTCFVDVLAQGITKEELLKMVLELELK</sequence>